<keyword evidence="4" id="KW-0788">Thiol protease</keyword>
<dbReference type="EMBL" id="FUWL01000017">
    <property type="protein sequence ID" value="SJZ73477.1"/>
    <property type="molecule type" value="Genomic_DNA"/>
</dbReference>
<feature type="active site" description="Charge relay system" evidence="7">
    <location>
        <position position="487"/>
    </location>
</feature>
<gene>
    <name evidence="9" type="ORF">SAMN02745205_01756</name>
</gene>
<feature type="active site" description="Charge relay system" evidence="7">
    <location>
        <position position="234"/>
    </location>
</feature>
<dbReference type="Gene3D" id="2.60.40.10">
    <property type="entry name" value="Immunoglobulins"/>
    <property type="match status" value="1"/>
</dbReference>
<dbReference type="GO" id="GO:0008234">
    <property type="term" value="F:cysteine-type peptidase activity"/>
    <property type="evidence" value="ECO:0007669"/>
    <property type="project" value="UniProtKB-KW"/>
</dbReference>
<dbReference type="InterPro" id="IPR015500">
    <property type="entry name" value="Peptidase_S8_subtilisin-rel"/>
</dbReference>
<dbReference type="PROSITE" id="PS00138">
    <property type="entry name" value="SUBTILASE_SER"/>
    <property type="match status" value="1"/>
</dbReference>
<dbReference type="InterPro" id="IPR013783">
    <property type="entry name" value="Ig-like_fold"/>
</dbReference>
<dbReference type="GO" id="GO:0016485">
    <property type="term" value="P:protein processing"/>
    <property type="evidence" value="ECO:0007669"/>
    <property type="project" value="TreeGrafter"/>
</dbReference>
<comment type="similarity">
    <text evidence="1">Belongs to the peptidase C25 family.</text>
</comment>
<dbReference type="PANTHER" id="PTHR42884">
    <property type="entry name" value="PROPROTEIN CONVERTASE SUBTILISIN/KEXIN-RELATED"/>
    <property type="match status" value="1"/>
</dbReference>
<dbReference type="GO" id="GO:0004252">
    <property type="term" value="F:serine-type endopeptidase activity"/>
    <property type="evidence" value="ECO:0007669"/>
    <property type="project" value="UniProtKB-UniRule"/>
</dbReference>
<feature type="active site" description="Charge relay system" evidence="7">
    <location>
        <position position="290"/>
    </location>
</feature>
<name>A0A1T4N341_PORCN</name>
<dbReference type="Proteomes" id="UP000189956">
    <property type="component" value="Unassembled WGS sequence"/>
</dbReference>
<proteinExistence type="inferred from homology"/>
<dbReference type="Pfam" id="PF00082">
    <property type="entry name" value="Peptidase_S8"/>
    <property type="match status" value="1"/>
</dbReference>
<evidence type="ECO:0000256" key="1">
    <source>
        <dbReference type="ARBA" id="ARBA00006067"/>
    </source>
</evidence>
<keyword evidence="5 7" id="KW-0720">Serine protease</keyword>
<dbReference type="Gene3D" id="3.40.50.200">
    <property type="entry name" value="Peptidase S8/S53 domain"/>
    <property type="match status" value="1"/>
</dbReference>
<evidence type="ECO:0000256" key="5">
    <source>
        <dbReference type="ARBA" id="ARBA00022825"/>
    </source>
</evidence>
<dbReference type="PROSITE" id="PS51892">
    <property type="entry name" value="SUBTILASE"/>
    <property type="match status" value="1"/>
</dbReference>
<evidence type="ECO:0000256" key="3">
    <source>
        <dbReference type="ARBA" id="ARBA00022801"/>
    </source>
</evidence>
<dbReference type="PANTHER" id="PTHR42884:SF14">
    <property type="entry name" value="NEUROENDOCRINE CONVERTASE 1"/>
    <property type="match status" value="1"/>
</dbReference>
<dbReference type="InterPro" id="IPR023828">
    <property type="entry name" value="Peptidase_S8_Ser-AS"/>
</dbReference>
<dbReference type="GO" id="GO:0016020">
    <property type="term" value="C:membrane"/>
    <property type="evidence" value="ECO:0007669"/>
    <property type="project" value="TreeGrafter"/>
</dbReference>
<evidence type="ECO:0000256" key="4">
    <source>
        <dbReference type="ARBA" id="ARBA00022807"/>
    </source>
</evidence>
<sequence>MKNYVLLGTAICAMSLFTNCKETYGFDDIEAPSTDVSVRNHTNRYAPQNAVPGVLLVKVAKTADVNLESFSASDLTLMGVSSPVMQAFKTLSVRSAERLFRPHPKFPNMEKRFGLDRWYRITFDETKSLDMALQSFDGQREFEVVEAEIRMQHPMSKSFSLPRPEPTEGIMVREAMIREEISKQTSFNDPELHRQWHYHNTGNLSHGQLRADINLFEAWKITTGRPDVIVSIVDGELYVQHEDLVESLWRNPGEIPGDGIDNDKNNYIDDIYGYSFVNNTGTLLGDQLGHGTHVAGTIAARNNNGKGLCGIAGGDGTADSGVRIMSCAIFGKDELSGGNADAIRYGANHGAVISQNSWGYAYPATTMPVHVKDAIDYFIKVAGCDDQGNQRPDSPMKGGVLFFAAGNDALMFDAHPARYDAVISVTAMAPSWKAASYTNYGLWTDIMAPGGELAHGDDHGVYSTMIPDCEWPQSKPGKLYAPMEGTSMACPHVSGVAALVVSKFGGPGFTNEDLKQRILGGLRPVNITEKNLDYPISTLGVGVIDAAMCLAENKGLAPEDIKDLSADISYTEMTLSWSAVADADDNFPVYYHLYSSAEPITSEADLAKAELRKIPAYNISPGTQLTANYSFLDDGRAYHYALFAIDRWGLKSKIVYKTFTTKKNTPPTGTFSTSLPVKVSKAMPVTFELKVKDAEGHAFEVGVHGESRGVSYSRKDDTVYFTIRAVAPEGKHLALVDLTDALGGRSTIEVPFEVIPYRAPALETAFGNMVIGRDTETLSIDLSDHFSLDPNFPIVCTVEVKDPSVATVKSEGGKLFITPGRNGVTRVTVYVTDGITEAVSSSFDLSVVNDKGDLVYSLSPNPVKTRLLLLVNPDMKKVDIDIRTIRGEQVYKKSMIVRASGKVPLNLKRLAMGTYTIYVKGELGVYKGSFVKL</sequence>
<dbReference type="PRINTS" id="PR00723">
    <property type="entry name" value="SUBTILISIN"/>
</dbReference>
<accession>A0A1T4N341</accession>
<keyword evidence="2 7" id="KW-0645">Protease</keyword>
<evidence type="ECO:0000256" key="7">
    <source>
        <dbReference type="PROSITE-ProRule" id="PRU01240"/>
    </source>
</evidence>
<dbReference type="SUPFAM" id="SSF52743">
    <property type="entry name" value="Subtilisin-like"/>
    <property type="match status" value="1"/>
</dbReference>
<dbReference type="InterPro" id="IPR000209">
    <property type="entry name" value="Peptidase_S8/S53_dom"/>
</dbReference>
<dbReference type="PROSITE" id="PS00137">
    <property type="entry name" value="SUBTILASE_HIS"/>
    <property type="match status" value="1"/>
</dbReference>
<comment type="similarity">
    <text evidence="7">Belongs to the peptidase S8 family.</text>
</comment>
<feature type="domain" description="Peptidase S8/S53" evidence="8">
    <location>
        <begin position="227"/>
        <end position="519"/>
    </location>
</feature>
<evidence type="ECO:0000313" key="10">
    <source>
        <dbReference type="Proteomes" id="UP000189956"/>
    </source>
</evidence>
<evidence type="ECO:0000259" key="8">
    <source>
        <dbReference type="Pfam" id="PF00082"/>
    </source>
</evidence>
<dbReference type="RefSeq" id="WP_078735906.1">
    <property type="nucleotide sequence ID" value="NZ_FUWL01000017.1"/>
</dbReference>
<organism evidence="9 10">
    <name type="scientific">Porphyromonas cangingivalis</name>
    <dbReference type="NCBI Taxonomy" id="36874"/>
    <lineage>
        <taxon>Bacteria</taxon>
        <taxon>Pseudomonadati</taxon>
        <taxon>Bacteroidota</taxon>
        <taxon>Bacteroidia</taxon>
        <taxon>Bacteroidales</taxon>
        <taxon>Porphyromonadaceae</taxon>
        <taxon>Porphyromonas</taxon>
    </lineage>
</organism>
<keyword evidence="3 7" id="KW-0378">Hydrolase</keyword>
<dbReference type="AlphaFoldDB" id="A0A1T4N341"/>
<evidence type="ECO:0000313" key="9">
    <source>
        <dbReference type="EMBL" id="SJZ73477.1"/>
    </source>
</evidence>
<keyword evidence="6" id="KW-0843">Virulence</keyword>
<protein>
    <submittedName>
        <fullName evidence="9">N-terminal of Subtilase family protein</fullName>
    </submittedName>
</protein>
<dbReference type="InterPro" id="IPR036852">
    <property type="entry name" value="Peptidase_S8/S53_dom_sf"/>
</dbReference>
<reference evidence="9 10" key="1">
    <citation type="submission" date="2017-02" db="EMBL/GenBank/DDBJ databases">
        <authorList>
            <person name="Peterson S.W."/>
        </authorList>
    </citation>
    <scope>NUCLEOTIDE SEQUENCE [LARGE SCALE GENOMIC DNA]</scope>
    <source>
        <strain evidence="9 10">ATCC 700135</strain>
    </source>
</reference>
<evidence type="ECO:0000256" key="6">
    <source>
        <dbReference type="ARBA" id="ARBA00023026"/>
    </source>
</evidence>
<evidence type="ECO:0000256" key="2">
    <source>
        <dbReference type="ARBA" id="ARBA00022670"/>
    </source>
</evidence>
<dbReference type="InterPro" id="IPR022398">
    <property type="entry name" value="Peptidase_S8_His-AS"/>
</dbReference>